<dbReference type="PROSITE" id="PS00018">
    <property type="entry name" value="EF_HAND_1"/>
    <property type="match status" value="2"/>
</dbReference>
<dbReference type="SUPFAM" id="SSF56601">
    <property type="entry name" value="beta-lactamase/transpeptidase-like"/>
    <property type="match status" value="1"/>
</dbReference>
<dbReference type="PANTHER" id="PTHR43283">
    <property type="entry name" value="BETA-LACTAMASE-RELATED"/>
    <property type="match status" value="1"/>
</dbReference>
<dbReference type="Proteomes" id="UP001143362">
    <property type="component" value="Unassembled WGS sequence"/>
</dbReference>
<dbReference type="InterPro" id="IPR002048">
    <property type="entry name" value="EF_hand_dom"/>
</dbReference>
<dbReference type="InterPro" id="IPR018247">
    <property type="entry name" value="EF_Hand_1_Ca_BS"/>
</dbReference>
<organism evidence="3 4">
    <name type="scientific">Candidatus Litorirhabdus singularis</name>
    <dbReference type="NCBI Taxonomy" id="2518993"/>
    <lineage>
        <taxon>Bacteria</taxon>
        <taxon>Pseudomonadati</taxon>
        <taxon>Pseudomonadota</taxon>
        <taxon>Gammaproteobacteria</taxon>
        <taxon>Cellvibrionales</taxon>
        <taxon>Halieaceae</taxon>
        <taxon>Candidatus Litorirhabdus</taxon>
    </lineage>
</organism>
<dbReference type="InterPro" id="IPR011992">
    <property type="entry name" value="EF-hand-dom_pair"/>
</dbReference>
<comment type="caution">
    <text evidence="3">The sequence shown here is derived from an EMBL/GenBank/DDBJ whole genome shotgun (WGS) entry which is preliminary data.</text>
</comment>
<keyword evidence="4" id="KW-1185">Reference proteome</keyword>
<name>A0ABT3TF06_9GAMM</name>
<evidence type="ECO:0000313" key="3">
    <source>
        <dbReference type="EMBL" id="MCX2980829.1"/>
    </source>
</evidence>
<feature type="transmembrane region" description="Helical" evidence="1">
    <location>
        <begin position="24"/>
        <end position="43"/>
    </location>
</feature>
<accession>A0ABT3TF06</accession>
<dbReference type="PANTHER" id="PTHR43283:SF3">
    <property type="entry name" value="BETA-LACTAMASE FAMILY PROTEIN (AFU_ORTHOLOGUE AFUA_5G07500)"/>
    <property type="match status" value="1"/>
</dbReference>
<dbReference type="Gene3D" id="1.10.238.10">
    <property type="entry name" value="EF-hand"/>
    <property type="match status" value="1"/>
</dbReference>
<dbReference type="PROSITE" id="PS50222">
    <property type="entry name" value="EF_HAND_2"/>
    <property type="match status" value="1"/>
</dbReference>
<dbReference type="Pfam" id="PF00144">
    <property type="entry name" value="Beta-lactamase"/>
    <property type="match status" value="1"/>
</dbReference>
<protein>
    <recommendedName>
        <fullName evidence="2">EF-hand domain-containing protein</fullName>
    </recommendedName>
</protein>
<dbReference type="Gene3D" id="3.40.710.10">
    <property type="entry name" value="DD-peptidase/beta-lactamase superfamily"/>
    <property type="match status" value="1"/>
</dbReference>
<proteinExistence type="predicted"/>
<evidence type="ECO:0000259" key="2">
    <source>
        <dbReference type="PROSITE" id="PS50222"/>
    </source>
</evidence>
<sequence length="436" mass="47960">MVCVLTIRAVSDKELFSMKTSTKLTLLIITIALALATWLVTSWQSGQVDRIMTMMDVDRNGVIQTEELSPLMRLRISELDIDGNGDLGPSEVAAYIRSSIFNVIRHKWRARGLPEYPDNVERESLQVALDEMVEVLELPGAVMLVGRNGGEQIRVSSGDFDANKVVSVASASKWVSSAVLMRLVEQGVLTLDAPLNTYIPELDGHWANATLRQLLSHSSGAGPGHAIENPPSMSYRAHFEQLIQIPVKNEPGVKFSYGGISMQIAGYIAEQASGKRWSQLFDELVATPAGMEHSTYGHPFWYSPGVEIQSPNLAGGLYASGQDYFNFLTAVSADGMERRLLTEDSTGQMESDQTSTLVHHSERGPLPEDWFYGLGLWCESPLEGRCTKINSAGAFGTFPWIDRKSGTYGVLVTMGSLAEVMPFALNLRRLAIELER</sequence>
<dbReference type="EMBL" id="SHNN01000001">
    <property type="protein sequence ID" value="MCX2980829.1"/>
    <property type="molecule type" value="Genomic_DNA"/>
</dbReference>
<keyword evidence="1" id="KW-0812">Transmembrane</keyword>
<dbReference type="InterPro" id="IPR050789">
    <property type="entry name" value="Diverse_Enzym_Activities"/>
</dbReference>
<dbReference type="SUPFAM" id="SSF47473">
    <property type="entry name" value="EF-hand"/>
    <property type="match status" value="1"/>
</dbReference>
<keyword evidence="1" id="KW-0472">Membrane</keyword>
<keyword evidence="1" id="KW-1133">Transmembrane helix</keyword>
<evidence type="ECO:0000256" key="1">
    <source>
        <dbReference type="SAM" id="Phobius"/>
    </source>
</evidence>
<reference evidence="3" key="1">
    <citation type="submission" date="2019-02" db="EMBL/GenBank/DDBJ databases">
        <authorList>
            <person name="Li S.-H."/>
        </authorList>
    </citation>
    <scope>NUCLEOTIDE SEQUENCE</scope>
    <source>
        <strain evidence="3">IMCC14734</strain>
    </source>
</reference>
<dbReference type="InterPro" id="IPR001466">
    <property type="entry name" value="Beta-lactam-related"/>
</dbReference>
<dbReference type="InterPro" id="IPR012338">
    <property type="entry name" value="Beta-lactam/transpept-like"/>
</dbReference>
<gene>
    <name evidence="3" type="ORF">EYC98_08060</name>
</gene>
<evidence type="ECO:0000313" key="4">
    <source>
        <dbReference type="Proteomes" id="UP001143362"/>
    </source>
</evidence>
<feature type="domain" description="EF-hand" evidence="2">
    <location>
        <begin position="43"/>
        <end position="78"/>
    </location>
</feature>